<feature type="compositionally biased region" description="Low complexity" evidence="1">
    <location>
        <begin position="215"/>
        <end position="232"/>
    </location>
</feature>
<reference evidence="3 4" key="1">
    <citation type="journal article" date="2020" name="Genome Biol. Evol.">
        <title>Comparative genomics of Sclerotiniaceae.</title>
        <authorList>
            <person name="Valero Jimenez C.A."/>
            <person name="Steentjes M."/>
            <person name="Scholten O.E."/>
            <person name="Van Kan J.A.L."/>
        </authorList>
    </citation>
    <scope>NUCLEOTIDE SEQUENCE [LARGE SCALE GENOMIC DNA]</scope>
    <source>
        <strain evidence="3 4">B1</strain>
    </source>
</reference>
<evidence type="ECO:0000313" key="4">
    <source>
        <dbReference type="Proteomes" id="UP000783213"/>
    </source>
</evidence>
<gene>
    <name evidence="3" type="ORF">EAE98_007001</name>
</gene>
<protein>
    <recommendedName>
        <fullName evidence="2">AAA+ ATPase domain-containing protein</fullName>
    </recommendedName>
</protein>
<dbReference type="Proteomes" id="UP000783213">
    <property type="component" value="Unassembled WGS sequence"/>
</dbReference>
<comment type="caution">
    <text evidence="3">The sequence shown here is derived from an EMBL/GenBank/DDBJ whole genome shotgun (WGS) entry which is preliminary data.</text>
</comment>
<feature type="compositionally biased region" description="Basic and acidic residues" evidence="1">
    <location>
        <begin position="179"/>
        <end position="194"/>
    </location>
</feature>
<name>A0ABQ7IJB7_9HELO</name>
<evidence type="ECO:0000256" key="1">
    <source>
        <dbReference type="SAM" id="MobiDB-lite"/>
    </source>
</evidence>
<dbReference type="InterPro" id="IPR054289">
    <property type="entry name" value="DUF7025"/>
</dbReference>
<proteinExistence type="predicted"/>
<organism evidence="3 4">
    <name type="scientific">Botrytis deweyae</name>
    <dbReference type="NCBI Taxonomy" id="2478750"/>
    <lineage>
        <taxon>Eukaryota</taxon>
        <taxon>Fungi</taxon>
        <taxon>Dikarya</taxon>
        <taxon>Ascomycota</taxon>
        <taxon>Pezizomycotina</taxon>
        <taxon>Leotiomycetes</taxon>
        <taxon>Helotiales</taxon>
        <taxon>Sclerotiniaceae</taxon>
        <taxon>Botrytis</taxon>
    </lineage>
</organism>
<dbReference type="RefSeq" id="XP_038809304.1">
    <property type="nucleotide sequence ID" value="XM_038954624.1"/>
</dbReference>
<evidence type="ECO:0000259" key="2">
    <source>
        <dbReference type="SMART" id="SM00382"/>
    </source>
</evidence>
<dbReference type="InterPro" id="IPR027417">
    <property type="entry name" value="P-loop_NTPase"/>
</dbReference>
<dbReference type="GeneID" id="62233775"/>
<accession>A0ABQ7IJB7</accession>
<dbReference type="PANTHER" id="PTHR46411:SF3">
    <property type="entry name" value="AAA+ ATPASE DOMAIN-CONTAINING PROTEIN"/>
    <property type="match status" value="1"/>
</dbReference>
<dbReference type="InterPro" id="IPR003959">
    <property type="entry name" value="ATPase_AAA_core"/>
</dbReference>
<dbReference type="CDD" id="cd19481">
    <property type="entry name" value="RecA-like_protease"/>
    <property type="match status" value="1"/>
</dbReference>
<dbReference type="PANTHER" id="PTHR46411">
    <property type="entry name" value="FAMILY ATPASE, PUTATIVE-RELATED"/>
    <property type="match status" value="1"/>
</dbReference>
<dbReference type="Gene3D" id="3.40.50.300">
    <property type="entry name" value="P-loop containing nucleotide triphosphate hydrolases"/>
    <property type="match status" value="1"/>
</dbReference>
<dbReference type="Pfam" id="PF00004">
    <property type="entry name" value="AAA"/>
    <property type="match status" value="1"/>
</dbReference>
<keyword evidence="4" id="KW-1185">Reference proteome</keyword>
<feature type="region of interest" description="Disordered" evidence="1">
    <location>
        <begin position="171"/>
        <end position="238"/>
    </location>
</feature>
<dbReference type="EMBL" id="RCSX01000015">
    <property type="protein sequence ID" value="KAF7925776.1"/>
    <property type="molecule type" value="Genomic_DNA"/>
</dbReference>
<dbReference type="SMART" id="SM00382">
    <property type="entry name" value="AAA"/>
    <property type="match status" value="1"/>
</dbReference>
<dbReference type="InterPro" id="IPR003593">
    <property type="entry name" value="AAA+_ATPase"/>
</dbReference>
<evidence type="ECO:0000313" key="3">
    <source>
        <dbReference type="EMBL" id="KAF7925776.1"/>
    </source>
</evidence>
<dbReference type="Pfam" id="PF22942">
    <property type="entry name" value="DUF7025"/>
    <property type="match status" value="1"/>
</dbReference>
<sequence length="865" mass="97349">MVPALQNKNINTDVIESQATMKAEFCTHEAEESSIGTNDHSLEKILTPYEGKTAVMSAENDSITVTTESSISPDTIVALGGKDAANDFVESFAASFAEKYTTEFLQQLAQMKKAKAVVSNENVVVDDPEELLASDGLKEEAGCAQLEKPLPERKPSVPAPELAEMIYTESAESINQEPVQERRHGDPLVKEESAQKTQPIQSRRSSKDEQKRARSSSSSSQISSTSASSSTSKRSDDVKSEYEAKEALVEEMKVQIWKIDDIFDEASRERVFVTHDSIKRPTAKDEELSSEKYSKWILILRRVFENDNKTLRKTMLDIQSPFIRDIIHDIVKEERAMLLSKNSIDWPNDNVFRYRKGIQDAAIEKGELAVKHVGVLLKLIDTEYSTRIKDIENMFAKRTSSFEILREAFWPGDIVVKGMSDNPRAFRLVEAFYKVKRSFGGGPDEVTLIVKTEYIDFSGHEFGTVSEKFRVPEYPGINFISELDVFPLKYHPNKEVVERNLIARGRIFAALKGQNHRVYNGPVDEVDTYRRPGRYSSPADSNESSEISSDIIIDTVTFNRFNASKSISVSNISDELNDGELTEDHLMICTNQIPFYSLQDKKFHKGSIENIEDKIFNEKVFSQLVLPEPTKELVRVLVRNHKRGRDFDDFIKGKGKGLVLLLHGPPGVGKTMTAEAVAEYTHRPLYVVTCGELGTTAESLEASLERVLDISNAFGAVLLLDEADIFLEQRTTSDLQRNALVSIFLRLLEYYKGILFLTTNRIRTFDDAFHSRIHVTLAYSNHDAVTREQIWRNFGAHMAPGLGIEDDDYKELATWELNGRQIKNVIGSCKALAVDRGDQINITDLRTVLQTSIISGSKGIGQYTQ</sequence>
<feature type="domain" description="AAA+ ATPase" evidence="2">
    <location>
        <begin position="656"/>
        <end position="780"/>
    </location>
</feature>
<dbReference type="SUPFAM" id="SSF52540">
    <property type="entry name" value="P-loop containing nucleoside triphosphate hydrolases"/>
    <property type="match status" value="1"/>
</dbReference>